<sequence length="589" mass="67362">MLQLTDNVRQELVKLVPASLLNDIACFVFYDNHPRDQKHIDVTIATKNGEIKEYYKRDLINSILLTGPYQPNELKIIRNSNCELFYLIVAGDELTLLSRKEQLDIHRRVVNVASYSLDDNVCRGQACLKIICKDDVVPMVFDENFDNLGDKALLLNGINADDSLPILTELKRKLTQTKFSVKCNESTLKEFLSLRQVSALSAYQKIHPNNESLFNANSSKMDDVLILQSHTPWVKACDKKVVAVLIVSYCNDQVPIEDIHFLLHGTVKPTTVYTTKLYDRIKVPPFWQERQTNTVLNDHDVAVVAIIDMEEVSMNMYNTIQFHGVIAYRRLGKEHMVPFDEVIRPAMQLFGDQDALASSVIDERLCLPLVAVSHKTELVFRYLRQANDPPLVIPDTFATHLHMAPVDCAKNTIIYKSSPHHLMSGIILVFQEHEMIGDKFTATVYIRYPAQVLTFMRAVTDIMPVKMIITTPRLRINSKLDKQWKFNEDATAIISNLDYDQYASSMLKQMKVLLEYFDNCMMKMSESKDMEIKNKIGTEIDLFAGDRETYLEFRKNMLDLSLNGAKTLKITDETILQNSKTGSARMVTD</sequence>
<evidence type="ECO:0000313" key="1">
    <source>
        <dbReference type="EMBL" id="KAL0820457.1"/>
    </source>
</evidence>
<gene>
    <name evidence="1" type="ORF">ABMA28_006327</name>
</gene>
<proteinExistence type="predicted"/>
<name>A0ABD0SLI5_LOXSC</name>
<evidence type="ECO:0000313" key="2">
    <source>
        <dbReference type="Proteomes" id="UP001549921"/>
    </source>
</evidence>
<dbReference type="EMBL" id="JBEDNZ010000019">
    <property type="protein sequence ID" value="KAL0820457.1"/>
    <property type="molecule type" value="Genomic_DNA"/>
</dbReference>
<dbReference type="Proteomes" id="UP001549921">
    <property type="component" value="Unassembled WGS sequence"/>
</dbReference>
<dbReference type="AlphaFoldDB" id="A0ABD0SLI5"/>
<reference evidence="1 2" key="1">
    <citation type="submission" date="2024-06" db="EMBL/GenBank/DDBJ databases">
        <title>A chromosome-level genome assembly of beet webworm, Loxostege sticticalis.</title>
        <authorList>
            <person name="Zhang Y."/>
        </authorList>
    </citation>
    <scope>NUCLEOTIDE SEQUENCE [LARGE SCALE GENOMIC DNA]</scope>
    <source>
        <strain evidence="1">AQ028</strain>
        <tissue evidence="1">Male pupae</tissue>
    </source>
</reference>
<protein>
    <submittedName>
        <fullName evidence="1">Uncharacterized protein</fullName>
    </submittedName>
</protein>
<comment type="caution">
    <text evidence="1">The sequence shown here is derived from an EMBL/GenBank/DDBJ whole genome shotgun (WGS) entry which is preliminary data.</text>
</comment>
<organism evidence="1 2">
    <name type="scientific">Loxostege sticticalis</name>
    <name type="common">Beet webworm moth</name>
    <dbReference type="NCBI Taxonomy" id="481309"/>
    <lineage>
        <taxon>Eukaryota</taxon>
        <taxon>Metazoa</taxon>
        <taxon>Ecdysozoa</taxon>
        <taxon>Arthropoda</taxon>
        <taxon>Hexapoda</taxon>
        <taxon>Insecta</taxon>
        <taxon>Pterygota</taxon>
        <taxon>Neoptera</taxon>
        <taxon>Endopterygota</taxon>
        <taxon>Lepidoptera</taxon>
        <taxon>Glossata</taxon>
        <taxon>Ditrysia</taxon>
        <taxon>Pyraloidea</taxon>
        <taxon>Crambidae</taxon>
        <taxon>Pyraustinae</taxon>
        <taxon>Loxostege</taxon>
    </lineage>
</organism>
<accession>A0ABD0SLI5</accession>